<protein>
    <submittedName>
        <fullName evidence="1">Uncharacterized protein</fullName>
    </submittedName>
</protein>
<reference evidence="1" key="1">
    <citation type="submission" date="2014-11" db="EMBL/GenBank/DDBJ databases">
        <authorList>
            <person name="Amaro Gonzalez C."/>
        </authorList>
    </citation>
    <scope>NUCLEOTIDE SEQUENCE</scope>
</reference>
<accession>A0A0E9WWA8</accession>
<reference evidence="1" key="2">
    <citation type="journal article" date="2015" name="Fish Shellfish Immunol.">
        <title>Early steps in the European eel (Anguilla anguilla)-Vibrio vulnificus interaction in the gills: Role of the RtxA13 toxin.</title>
        <authorList>
            <person name="Callol A."/>
            <person name="Pajuelo D."/>
            <person name="Ebbesson L."/>
            <person name="Teles M."/>
            <person name="MacKenzie S."/>
            <person name="Amaro C."/>
        </authorList>
    </citation>
    <scope>NUCLEOTIDE SEQUENCE</scope>
</reference>
<dbReference type="EMBL" id="GBXM01014081">
    <property type="protein sequence ID" value="JAH94496.1"/>
    <property type="molecule type" value="Transcribed_RNA"/>
</dbReference>
<proteinExistence type="predicted"/>
<dbReference type="AlphaFoldDB" id="A0A0E9WWA8"/>
<name>A0A0E9WWA8_ANGAN</name>
<organism evidence="1">
    <name type="scientific">Anguilla anguilla</name>
    <name type="common">European freshwater eel</name>
    <name type="synonym">Muraena anguilla</name>
    <dbReference type="NCBI Taxonomy" id="7936"/>
    <lineage>
        <taxon>Eukaryota</taxon>
        <taxon>Metazoa</taxon>
        <taxon>Chordata</taxon>
        <taxon>Craniata</taxon>
        <taxon>Vertebrata</taxon>
        <taxon>Euteleostomi</taxon>
        <taxon>Actinopterygii</taxon>
        <taxon>Neopterygii</taxon>
        <taxon>Teleostei</taxon>
        <taxon>Anguilliformes</taxon>
        <taxon>Anguillidae</taxon>
        <taxon>Anguilla</taxon>
    </lineage>
</organism>
<evidence type="ECO:0000313" key="1">
    <source>
        <dbReference type="EMBL" id="JAH94496.1"/>
    </source>
</evidence>
<sequence>MKLQHFIYLSLKSHSVLLCNVKSLSSKWVKITPFTILFLKTSMVISGISDLE</sequence>